<dbReference type="EMBL" id="CAJZBQ010000038">
    <property type="protein sequence ID" value="CAG9325418.1"/>
    <property type="molecule type" value="Genomic_DNA"/>
</dbReference>
<dbReference type="AlphaFoldDB" id="A0AAU9JGM7"/>
<dbReference type="Proteomes" id="UP001162131">
    <property type="component" value="Unassembled WGS sequence"/>
</dbReference>
<feature type="region of interest" description="Disordered" evidence="1">
    <location>
        <begin position="469"/>
        <end position="496"/>
    </location>
</feature>
<accession>A0AAU9JGM7</accession>
<feature type="compositionally biased region" description="Basic and acidic residues" evidence="1">
    <location>
        <begin position="359"/>
        <end position="377"/>
    </location>
</feature>
<feature type="compositionally biased region" description="Low complexity" evidence="1">
    <location>
        <begin position="259"/>
        <end position="269"/>
    </location>
</feature>
<evidence type="ECO:0000313" key="3">
    <source>
        <dbReference type="Proteomes" id="UP001162131"/>
    </source>
</evidence>
<feature type="region of interest" description="Disordered" evidence="1">
    <location>
        <begin position="565"/>
        <end position="588"/>
    </location>
</feature>
<evidence type="ECO:0000256" key="1">
    <source>
        <dbReference type="SAM" id="MobiDB-lite"/>
    </source>
</evidence>
<reference evidence="2" key="1">
    <citation type="submission" date="2021-09" db="EMBL/GenBank/DDBJ databases">
        <authorList>
            <consortium name="AG Swart"/>
            <person name="Singh M."/>
            <person name="Singh A."/>
            <person name="Seah K."/>
            <person name="Emmerich C."/>
        </authorList>
    </citation>
    <scope>NUCLEOTIDE SEQUENCE</scope>
    <source>
        <strain evidence="2">ATCC30299</strain>
    </source>
</reference>
<protein>
    <submittedName>
        <fullName evidence="2">Uncharacterized protein</fullName>
    </submittedName>
</protein>
<gene>
    <name evidence="2" type="ORF">BSTOLATCC_MIC38672</name>
</gene>
<feature type="region of interest" description="Disordered" evidence="1">
    <location>
        <begin position="245"/>
        <end position="295"/>
    </location>
</feature>
<sequence>MRFQPSMILEQSERLSRISEGASLPSHLISQAPSSFKSKVVDLLSRLWNFLLPKSEINSITRSSSLFESLKGVKSIDSFNETITSEDELVINDVQLEDNRYKEIYDQKWSDKNEPCKRKKKIFNDLPAKKRKIAEDKSIKNSIKKDESIEVNFDVNTPSWEKFKIPKEVLPSYKRAILAAYTKQNPCINAIFSKNFELGFPGKVFKTIDMSNESLDISQNTDLTENKINFNISDDQSVALSDDSLIATPSDSPKPSPRISPRISPAQSPKNSPLLLPQSNSNKNVTPEKAKNPNLELESPIAIRAEAPKMWGRGNSKIIETAQSPQFGIFLKETEEPRNKTSDFLSGISETIAEEDEKQENKTESMEISNVKHDETREIKELSLPPSIAIQGNKPISLLQISSEEAKKENPAFVNPEINPSQNPFLNPNVVVGAKSHFVFGSSSAAPPSYKNPFQAPQLSVAATTNHAPAEDIDMKDSPKLQPLSSPKLQQAPFPMFSSPTYTSPALFSSPPFPVPNQIQSPPFPVTPTFSQSPQFPTSPASSTINLPFNPPFVGTNSFMPSIGSSTGSTGGFSLGILPEGKRSSRRK</sequence>
<name>A0AAU9JGM7_9CILI</name>
<evidence type="ECO:0000313" key="2">
    <source>
        <dbReference type="EMBL" id="CAG9325418.1"/>
    </source>
</evidence>
<feature type="compositionally biased region" description="Basic and acidic residues" evidence="1">
    <location>
        <begin position="469"/>
        <end position="479"/>
    </location>
</feature>
<feature type="region of interest" description="Disordered" evidence="1">
    <location>
        <begin position="353"/>
        <end position="377"/>
    </location>
</feature>
<organism evidence="2 3">
    <name type="scientific">Blepharisma stoltei</name>
    <dbReference type="NCBI Taxonomy" id="1481888"/>
    <lineage>
        <taxon>Eukaryota</taxon>
        <taxon>Sar</taxon>
        <taxon>Alveolata</taxon>
        <taxon>Ciliophora</taxon>
        <taxon>Postciliodesmatophora</taxon>
        <taxon>Heterotrichea</taxon>
        <taxon>Heterotrichida</taxon>
        <taxon>Blepharismidae</taxon>
        <taxon>Blepharisma</taxon>
    </lineage>
</organism>
<keyword evidence="3" id="KW-1185">Reference proteome</keyword>
<feature type="compositionally biased region" description="Polar residues" evidence="1">
    <location>
        <begin position="528"/>
        <end position="544"/>
    </location>
</feature>
<proteinExistence type="predicted"/>
<comment type="caution">
    <text evidence="2">The sequence shown here is derived from an EMBL/GenBank/DDBJ whole genome shotgun (WGS) entry which is preliminary data.</text>
</comment>
<feature type="region of interest" description="Disordered" evidence="1">
    <location>
        <begin position="518"/>
        <end position="544"/>
    </location>
</feature>